<organism evidence="1">
    <name type="scientific">marine metagenome</name>
    <dbReference type="NCBI Taxonomy" id="408172"/>
    <lineage>
        <taxon>unclassified sequences</taxon>
        <taxon>metagenomes</taxon>
        <taxon>ecological metagenomes</taxon>
    </lineage>
</organism>
<proteinExistence type="predicted"/>
<accession>A0A383DZM9</accession>
<evidence type="ECO:0000313" key="1">
    <source>
        <dbReference type="EMBL" id="SVE49615.1"/>
    </source>
</evidence>
<dbReference type="Pfam" id="PF17963">
    <property type="entry name" value="Big_9"/>
    <property type="match status" value="1"/>
</dbReference>
<feature type="non-terminal residue" evidence="1">
    <location>
        <position position="163"/>
    </location>
</feature>
<gene>
    <name evidence="1" type="ORF">METZ01_LOCUS502469</name>
</gene>
<protein>
    <recommendedName>
        <fullName evidence="2">Cadherin-like domain-containing protein</fullName>
    </recommendedName>
</protein>
<dbReference type="Gene3D" id="2.60.40.3440">
    <property type="match status" value="1"/>
</dbReference>
<dbReference type="AlphaFoldDB" id="A0A383DZM9"/>
<name>A0A383DZM9_9ZZZZ</name>
<reference evidence="1" key="1">
    <citation type="submission" date="2018-05" db="EMBL/GenBank/DDBJ databases">
        <authorList>
            <person name="Lanie J.A."/>
            <person name="Ng W.-L."/>
            <person name="Kazmierczak K.M."/>
            <person name="Andrzejewski T.M."/>
            <person name="Davidsen T.M."/>
            <person name="Wayne K.J."/>
            <person name="Tettelin H."/>
            <person name="Glass J.I."/>
            <person name="Rusch D."/>
            <person name="Podicherti R."/>
            <person name="Tsui H.-C.T."/>
            <person name="Winkler M.E."/>
        </authorList>
    </citation>
    <scope>NUCLEOTIDE SEQUENCE</scope>
</reference>
<evidence type="ECO:0008006" key="2">
    <source>
        <dbReference type="Google" id="ProtNLM"/>
    </source>
</evidence>
<sequence>MPKKAKIVFPFEIFRARARSLSHPVPGCRSSSLLPALRRPCFAFLLYFVGGGLAFNAHAVAPVITQGAGPLAVSMKEDNASSWSAPDLNATDSDTAAGSLTWSVETNASNGTATIAGTGTYPTTFTYVPNLNFYGSDSFVAQVSDGASTDTITVNVNVAPGLA</sequence>
<dbReference type="EMBL" id="UINC01221324">
    <property type="protein sequence ID" value="SVE49615.1"/>
    <property type="molecule type" value="Genomic_DNA"/>
</dbReference>